<gene>
    <name evidence="4" type="ORF">BCR38DRAFT_512974</name>
</gene>
<feature type="domain" description="Glycosyl transferase family 1" evidence="3">
    <location>
        <begin position="227"/>
        <end position="341"/>
    </location>
</feature>
<dbReference type="InterPro" id="IPR001296">
    <property type="entry name" value="Glyco_trans_1"/>
</dbReference>
<dbReference type="EMBL" id="MCFJ01000006">
    <property type="protein sequence ID" value="ORY64794.1"/>
    <property type="molecule type" value="Genomic_DNA"/>
</dbReference>
<dbReference type="RefSeq" id="XP_040715947.1">
    <property type="nucleotide sequence ID" value="XM_040865053.1"/>
</dbReference>
<proteinExistence type="predicted"/>
<dbReference type="PANTHER" id="PTHR46401:SF2">
    <property type="entry name" value="GLYCOSYLTRANSFERASE WBBK-RELATED"/>
    <property type="match status" value="1"/>
</dbReference>
<evidence type="ECO:0000313" key="4">
    <source>
        <dbReference type="EMBL" id="ORY64794.1"/>
    </source>
</evidence>
<sequence length="445" mass="49465">MAAELAPGIVVLNKKYFPKDSISAAQVGATSFALSVLRVLSEAKILRGVVLYQRDERLTQPHCALEPDLYDGVKVVTVSFHFRMSTRSITRSLLEAYLTPIVYYQTDTLLEYHPQGLQFCVTHHGPFVSDFKESFTRSLTELAFGGDPAKIEVLEKQQKLGVDRLIQDNFGSVLAHSAMQQHFLEGQGLGSQRFKRLRPPIGVPPCSDPDLLPDTIKDFVSQAEILLFTAVARLDYFKNVDLLVQAGLELLKRGVPVKVLVVGDPESDDSRRRSLLKLVPVEQRQHFLVLAKLPKDDLYALFSATRGNGIFICPSRYETLGITPLEAAASGVATLITDSPKVEASRYFPAGYRVTPSAAKIAAKVQVIRYDGVRRWGEMIEAHVRLETSLNAFHDDLLAAWKDLSRSNMTSRTSENGLVGRKGVKVENLISTWLQEIRTALIEVS</sequence>
<evidence type="ECO:0000313" key="5">
    <source>
        <dbReference type="Proteomes" id="UP000193689"/>
    </source>
</evidence>
<name>A0A1Y2E0A6_9PEZI</name>
<dbReference type="Proteomes" id="UP000193689">
    <property type="component" value="Unassembled WGS sequence"/>
</dbReference>
<dbReference type="Pfam" id="PF00534">
    <property type="entry name" value="Glycos_transf_1"/>
    <property type="match status" value="1"/>
</dbReference>
<evidence type="ECO:0000259" key="3">
    <source>
        <dbReference type="Pfam" id="PF00534"/>
    </source>
</evidence>
<keyword evidence="1" id="KW-0328">Glycosyltransferase</keyword>
<organism evidence="4 5">
    <name type="scientific">Pseudomassariella vexata</name>
    <dbReference type="NCBI Taxonomy" id="1141098"/>
    <lineage>
        <taxon>Eukaryota</taxon>
        <taxon>Fungi</taxon>
        <taxon>Dikarya</taxon>
        <taxon>Ascomycota</taxon>
        <taxon>Pezizomycotina</taxon>
        <taxon>Sordariomycetes</taxon>
        <taxon>Xylariomycetidae</taxon>
        <taxon>Amphisphaeriales</taxon>
        <taxon>Pseudomassariaceae</taxon>
        <taxon>Pseudomassariella</taxon>
    </lineage>
</organism>
<dbReference type="AlphaFoldDB" id="A0A1Y2E0A6"/>
<evidence type="ECO:0000256" key="1">
    <source>
        <dbReference type="ARBA" id="ARBA00022676"/>
    </source>
</evidence>
<keyword evidence="2" id="KW-0808">Transferase</keyword>
<dbReference type="GeneID" id="63781265"/>
<keyword evidence="5" id="KW-1185">Reference proteome</keyword>
<reference evidence="4 5" key="1">
    <citation type="submission" date="2016-07" db="EMBL/GenBank/DDBJ databases">
        <title>Pervasive Adenine N6-methylation of Active Genes in Fungi.</title>
        <authorList>
            <consortium name="DOE Joint Genome Institute"/>
            <person name="Mondo S.J."/>
            <person name="Dannebaum R.O."/>
            <person name="Kuo R.C."/>
            <person name="Labutti K."/>
            <person name="Haridas S."/>
            <person name="Kuo A."/>
            <person name="Salamov A."/>
            <person name="Ahrendt S.R."/>
            <person name="Lipzen A."/>
            <person name="Sullivan W."/>
            <person name="Andreopoulos W.B."/>
            <person name="Clum A."/>
            <person name="Lindquist E."/>
            <person name="Daum C."/>
            <person name="Ramamoorthy G.K."/>
            <person name="Gryganskyi A."/>
            <person name="Culley D."/>
            <person name="Magnuson J.K."/>
            <person name="James T.Y."/>
            <person name="O'Malley M.A."/>
            <person name="Stajich J.E."/>
            <person name="Spatafora J.W."/>
            <person name="Visel A."/>
            <person name="Grigoriev I.V."/>
        </authorList>
    </citation>
    <scope>NUCLEOTIDE SEQUENCE [LARGE SCALE GENOMIC DNA]</scope>
    <source>
        <strain evidence="4 5">CBS 129021</strain>
    </source>
</reference>
<dbReference type="Gene3D" id="3.40.50.2000">
    <property type="entry name" value="Glycogen Phosphorylase B"/>
    <property type="match status" value="1"/>
</dbReference>
<evidence type="ECO:0000256" key="2">
    <source>
        <dbReference type="ARBA" id="ARBA00022679"/>
    </source>
</evidence>
<dbReference type="SUPFAM" id="SSF53756">
    <property type="entry name" value="UDP-Glycosyltransferase/glycogen phosphorylase"/>
    <property type="match status" value="1"/>
</dbReference>
<accession>A0A1Y2E0A6</accession>
<dbReference type="OrthoDB" id="4633155at2759"/>
<dbReference type="PANTHER" id="PTHR46401">
    <property type="entry name" value="GLYCOSYLTRANSFERASE WBBK-RELATED"/>
    <property type="match status" value="1"/>
</dbReference>
<comment type="caution">
    <text evidence="4">The sequence shown here is derived from an EMBL/GenBank/DDBJ whole genome shotgun (WGS) entry which is preliminary data.</text>
</comment>
<protein>
    <recommendedName>
        <fullName evidence="3">Glycosyl transferase family 1 domain-containing protein</fullName>
    </recommendedName>
</protein>
<dbReference type="GO" id="GO:0016757">
    <property type="term" value="F:glycosyltransferase activity"/>
    <property type="evidence" value="ECO:0007669"/>
    <property type="project" value="UniProtKB-KW"/>
</dbReference>
<dbReference type="InParanoid" id="A0A1Y2E0A6"/>